<proteinExistence type="predicted"/>
<dbReference type="PATRIC" id="fig|198422.3.peg.21"/>
<keyword evidence="1" id="KW-1133">Transmembrane helix</keyword>
<dbReference type="OrthoDB" id="386112at2"/>
<dbReference type="RefSeq" id="WP_050337080.1">
    <property type="nucleotide sequence ID" value="NZ_JPSQ01000013.1"/>
</dbReference>
<evidence type="ECO:0000313" key="2">
    <source>
        <dbReference type="EMBL" id="KND62690.1"/>
    </source>
</evidence>
<gene>
    <name evidence="2" type="ORF">AlmWB_01110</name>
</gene>
<reference evidence="2 3" key="1">
    <citation type="journal article" date="2015" name="BMC Microbiol.">
        <title>'Candidatus Phytoplasma phoenicium' associated with almond witches'-broom disease: from draft genome to genetic diversity among strain populations.</title>
        <authorList>
            <person name="Quaglino F."/>
            <person name="Kube M."/>
            <person name="Jawhari M."/>
            <person name="Abou-Jawdah Y."/>
            <person name="Siewert C."/>
            <person name="Choueiri E."/>
            <person name="Sobh H."/>
            <person name="Casati P."/>
            <person name="Tedeschi R."/>
            <person name="Molino Lova M."/>
            <person name="Alma A."/>
            <person name="Bianco P.A."/>
        </authorList>
    </citation>
    <scope>NUCLEOTIDE SEQUENCE [LARGE SCALE GENOMIC DNA]</scope>
    <source>
        <strain evidence="2 3">SA213</strain>
    </source>
</reference>
<dbReference type="EMBL" id="JPSQ01000013">
    <property type="protein sequence ID" value="KND62690.1"/>
    <property type="molecule type" value="Genomic_DNA"/>
</dbReference>
<keyword evidence="1" id="KW-0812">Transmembrane</keyword>
<accession>A0A0L0MK70</accession>
<sequence length="114" mass="13318">MKNSKSIKRNVKSQEKFLTKKNITVLIITIILCFCYILQDIIFLSGDYNIKLYSSGIHGIGDAIAKIFRETKCFNSLSQKPYFIGVFAAIFFIFINFFLFLFFFFFNEKVGYTL</sequence>
<feature type="transmembrane region" description="Helical" evidence="1">
    <location>
        <begin position="82"/>
        <end position="106"/>
    </location>
</feature>
<evidence type="ECO:0000313" key="3">
    <source>
        <dbReference type="Proteomes" id="UP000037086"/>
    </source>
</evidence>
<organism evidence="2 3">
    <name type="scientific">Candidatus Phytoplasma phoenicium</name>
    <dbReference type="NCBI Taxonomy" id="198422"/>
    <lineage>
        <taxon>Bacteria</taxon>
        <taxon>Bacillati</taxon>
        <taxon>Mycoplasmatota</taxon>
        <taxon>Mollicutes</taxon>
        <taxon>Acholeplasmatales</taxon>
        <taxon>Acholeplasmataceae</taxon>
        <taxon>Candidatus Phytoplasma</taxon>
        <taxon>16SrIX (Pigeon pea witches'-broom group)</taxon>
    </lineage>
</organism>
<feature type="transmembrane region" description="Helical" evidence="1">
    <location>
        <begin position="21"/>
        <end position="44"/>
    </location>
</feature>
<comment type="caution">
    <text evidence="2">The sequence shown here is derived from an EMBL/GenBank/DDBJ whole genome shotgun (WGS) entry which is preliminary data.</text>
</comment>
<dbReference type="Proteomes" id="UP000037086">
    <property type="component" value="Unassembled WGS sequence"/>
</dbReference>
<protein>
    <submittedName>
        <fullName evidence="2">Putative integral membrane protein</fullName>
    </submittedName>
</protein>
<keyword evidence="3" id="KW-1185">Reference proteome</keyword>
<name>A0A0L0MK70_9MOLU</name>
<keyword evidence="1" id="KW-0472">Membrane</keyword>
<evidence type="ECO:0000256" key="1">
    <source>
        <dbReference type="SAM" id="Phobius"/>
    </source>
</evidence>
<dbReference type="AlphaFoldDB" id="A0A0L0MK70"/>